<evidence type="ECO:0000313" key="4">
    <source>
        <dbReference type="Proteomes" id="UP000293874"/>
    </source>
</evidence>
<dbReference type="GO" id="GO:0005886">
    <property type="term" value="C:plasma membrane"/>
    <property type="evidence" value="ECO:0007669"/>
    <property type="project" value="UniProtKB-SubCell"/>
</dbReference>
<reference evidence="3 4" key="1">
    <citation type="submission" date="2019-02" db="EMBL/GenBank/DDBJ databases">
        <title>Genomic Encyclopedia of Type Strains, Phase IV (KMG-IV): sequencing the most valuable type-strain genomes for metagenomic binning, comparative biology and taxonomic classification.</title>
        <authorList>
            <person name="Goeker M."/>
        </authorList>
    </citation>
    <scope>NUCLEOTIDE SEQUENCE [LARGE SCALE GENOMIC DNA]</scope>
    <source>
        <strain evidence="3 4">DSM 18116</strain>
    </source>
</reference>
<feature type="transmembrane region" description="Helical" evidence="1">
    <location>
        <begin position="122"/>
        <end position="143"/>
    </location>
</feature>
<evidence type="ECO:0000259" key="2">
    <source>
        <dbReference type="Pfam" id="PF09822"/>
    </source>
</evidence>
<proteinExistence type="predicted"/>
<feature type="transmembrane region" description="Helical" evidence="1">
    <location>
        <begin position="182"/>
        <end position="201"/>
    </location>
</feature>
<protein>
    <submittedName>
        <fullName evidence="3">ABC-2 type transport system permease protein</fullName>
    </submittedName>
</protein>
<evidence type="ECO:0000313" key="3">
    <source>
        <dbReference type="EMBL" id="RZS74870.1"/>
    </source>
</evidence>
<keyword evidence="1" id="KW-0472">Membrane</keyword>
<dbReference type="EMBL" id="SGXA01000001">
    <property type="protein sequence ID" value="RZS74870.1"/>
    <property type="molecule type" value="Genomic_DNA"/>
</dbReference>
<dbReference type="Proteomes" id="UP000293874">
    <property type="component" value="Unassembled WGS sequence"/>
</dbReference>
<dbReference type="AlphaFoldDB" id="A0A4Q7MZY8"/>
<feature type="transmembrane region" description="Helical" evidence="1">
    <location>
        <begin position="20"/>
        <end position="39"/>
    </location>
</feature>
<evidence type="ECO:0000256" key="1">
    <source>
        <dbReference type="SAM" id="Phobius"/>
    </source>
</evidence>
<sequence length="781" mass="88679">MKLILKVARTELRNLFYSPVAWFLTIAFMAQCALFYTIMVEKMARFQELFVKNNSEWIGFNDSLTQTIFLADQGIFVNVLQNLFLFVPLLTMGLISREINNGTIKLLYSSPLKIRHIVLGKYLATMAYNVLLVGIVGVFVILGMTNIEYVDYGRLLTSLLGFFMLVCAYTAIGIFMSSVTTYQIISAIATFTIIFFLSYIGELWQKYDYIRDITHFLSMKGRAIKLLSGLIRTTDIIYFATIIVMFLGFTLFRLKGAREFVPTYKKSIRYVSLIVVCLAVGYITSRPGLIGYWDTTRDNINTIHPKTQAILAGFEKNEPVEITLYANMLGRNWMQGGMPERRMDYMWRLWEPYLRFKPDLKFKFVTYYDIPDNDSTLYKAFPGKTKKQIAEEIGKGIGGDVSKCMPPEEVRKMIDLTPEGMQLVLQAKYKGRATFIRTYVDGVTWPNETNVSAAFLRLQQDTMPKVLFTSGNLERSIFKSGEREYAGGVTDISKRASLVNIGFDNDTINLDQQDIPKGISSLVIADPKTALSPVKQDKIRKYIAGGGNVFILTEPGKTDLVNPLLAETGTEFMPGTIVEISKNEAPNMALPFVTKDIEKMAPDAIQKLRLKIKNERKTPKRRHVKMLGTTAIRQLPGSSFSKYSFLQTNSQNDIWIKMGHLVADSTAPVFSPQEGDFRDSSFSLMGGIYRNINGKEQRIMLSGDADFFSNRRSNGDDMLLFGFSWLDNNRFPNFAVRPSPMDLNIKISSETANMQVWVFLYILPAIVLLLGIVLLVRRKRK</sequence>
<feature type="transmembrane region" description="Helical" evidence="1">
    <location>
        <begin position="267"/>
        <end position="285"/>
    </location>
</feature>
<dbReference type="OrthoDB" id="615609at2"/>
<accession>A0A4Q7MZY8</accession>
<name>A0A4Q7MZY8_9BACT</name>
<dbReference type="Pfam" id="PF09822">
    <property type="entry name" value="ABC_transp_aux"/>
    <property type="match status" value="1"/>
</dbReference>
<dbReference type="Pfam" id="PF12679">
    <property type="entry name" value="ABC2_membrane_2"/>
    <property type="match status" value="1"/>
</dbReference>
<dbReference type="RefSeq" id="WP_130539297.1">
    <property type="nucleotide sequence ID" value="NZ_CP042431.1"/>
</dbReference>
<keyword evidence="1" id="KW-1133">Transmembrane helix</keyword>
<dbReference type="PANTHER" id="PTHR43471">
    <property type="entry name" value="ABC TRANSPORTER PERMEASE"/>
    <property type="match status" value="1"/>
</dbReference>
<feature type="transmembrane region" description="Helical" evidence="1">
    <location>
        <begin position="756"/>
        <end position="776"/>
    </location>
</feature>
<feature type="transmembrane region" description="Helical" evidence="1">
    <location>
        <begin position="236"/>
        <end position="255"/>
    </location>
</feature>
<feature type="domain" description="ABC-type uncharacterised transport system" evidence="2">
    <location>
        <begin position="464"/>
        <end position="564"/>
    </location>
</feature>
<dbReference type="GO" id="GO:0140359">
    <property type="term" value="F:ABC-type transporter activity"/>
    <property type="evidence" value="ECO:0007669"/>
    <property type="project" value="InterPro"/>
</dbReference>
<organism evidence="3 4">
    <name type="scientific">Pseudobacter ginsenosidimutans</name>
    <dbReference type="NCBI Taxonomy" id="661488"/>
    <lineage>
        <taxon>Bacteria</taxon>
        <taxon>Pseudomonadati</taxon>
        <taxon>Bacteroidota</taxon>
        <taxon>Chitinophagia</taxon>
        <taxon>Chitinophagales</taxon>
        <taxon>Chitinophagaceae</taxon>
        <taxon>Pseudobacter</taxon>
    </lineage>
</organism>
<keyword evidence="1" id="KW-0812">Transmembrane</keyword>
<gene>
    <name evidence="3" type="ORF">EV199_0721</name>
</gene>
<feature type="transmembrane region" description="Helical" evidence="1">
    <location>
        <begin position="75"/>
        <end position="95"/>
    </location>
</feature>
<dbReference type="InterPro" id="IPR019196">
    <property type="entry name" value="ABC_transp_unknown"/>
</dbReference>
<comment type="caution">
    <text evidence="3">The sequence shown here is derived from an EMBL/GenBank/DDBJ whole genome shotgun (WGS) entry which is preliminary data.</text>
</comment>
<keyword evidence="4" id="KW-1185">Reference proteome</keyword>
<feature type="transmembrane region" description="Helical" evidence="1">
    <location>
        <begin position="155"/>
        <end position="175"/>
    </location>
</feature>